<dbReference type="SUPFAM" id="SSF56801">
    <property type="entry name" value="Acetyl-CoA synthetase-like"/>
    <property type="match status" value="1"/>
</dbReference>
<dbReference type="PROSITE" id="PS00455">
    <property type="entry name" value="AMP_BINDING"/>
    <property type="match status" value="1"/>
</dbReference>
<dbReference type="AlphaFoldDB" id="A0A1S3KAU7"/>
<dbReference type="Pfam" id="PF13193">
    <property type="entry name" value="AMP-binding_C"/>
    <property type="match status" value="1"/>
</dbReference>
<dbReference type="InterPro" id="IPR042099">
    <property type="entry name" value="ANL_N_sf"/>
</dbReference>
<evidence type="ECO:0000259" key="1">
    <source>
        <dbReference type="Pfam" id="PF00501"/>
    </source>
</evidence>
<proteinExistence type="predicted"/>
<evidence type="ECO:0000313" key="4">
    <source>
        <dbReference type="RefSeq" id="XP_013419768.1"/>
    </source>
</evidence>
<dbReference type="RefSeq" id="XP_013419768.1">
    <property type="nucleotide sequence ID" value="XM_013564314.1"/>
</dbReference>
<dbReference type="PANTHER" id="PTHR42814:SF3">
    <property type="entry name" value="BETA-N-ACETYLHEXOSAMINIDASE"/>
    <property type="match status" value="1"/>
</dbReference>
<keyword evidence="3" id="KW-1185">Reference proteome</keyword>
<feature type="domain" description="AMP-binding enzyme C-terminal" evidence="2">
    <location>
        <begin position="456"/>
        <end position="534"/>
    </location>
</feature>
<gene>
    <name evidence="4" type="primary">LOC106180348</name>
</gene>
<dbReference type="Proteomes" id="UP000085678">
    <property type="component" value="Unplaced"/>
</dbReference>
<dbReference type="Gene3D" id="3.30.300.30">
    <property type="match status" value="1"/>
</dbReference>
<dbReference type="Pfam" id="PF00501">
    <property type="entry name" value="AMP-binding"/>
    <property type="match status" value="1"/>
</dbReference>
<dbReference type="InterPro" id="IPR025110">
    <property type="entry name" value="AMP-bd_C"/>
</dbReference>
<dbReference type="InterPro" id="IPR045851">
    <property type="entry name" value="AMP-bd_C_sf"/>
</dbReference>
<dbReference type="OrthoDB" id="10253869at2759"/>
<feature type="domain" description="AMP-dependent synthetase/ligase" evidence="1">
    <location>
        <begin position="30"/>
        <end position="400"/>
    </location>
</feature>
<name>A0A1S3KAU7_LINAN</name>
<sequence>MNQIGHFSRRNYYHNPAPSPYLYATLPEVFDATAKRLPSKHAVVVYQSRTQRDCWTFAELRKKSIALATALYQRGYKRGDRIAVFAPNCHEYFLIVLALSRIGCNGFLFSNLDTLANNMEQYACLALVMYVGTNKEKMVCEEIAKKTSDIVTFGPNSDGISGSSVRLCSLIEKEDALDQHNLPDAKNFTPDDPLFVFFTSGSTGKPKGVQYTHRFLLQFSSFNEMLEVKEDSICFNDRPLAWLGGINTLMVMAVYGVTGVTVNTAITVADGEVDFVMGILKRERCTHVLMMRYFMVDLLARDDPSLHDVPSLQYILTGGQILDMNTTKDIMLLFPNVKCVVNGYGSTEVGSGALRFNTITTYSDTMKVVNGVEAKLIDENGLDIPPDTEGELCFRSPWILPKCYVDNEEASRKASDDAGWFHTSDIAMMNADGEIKICGRKDDMIKRATIKVFPAEVENVISEHPAVKQVVVVGVPDARLGEELCASVILNEEHTADGLQEWCKARFSVGPDGLSLAPKYFLTRSEFPKTLTGKTDRKLIKQLAINELKLKM</sequence>
<dbReference type="InterPro" id="IPR000873">
    <property type="entry name" value="AMP-dep_synth/lig_dom"/>
</dbReference>
<reference evidence="4" key="1">
    <citation type="submission" date="2025-08" db="UniProtKB">
        <authorList>
            <consortium name="RefSeq"/>
        </authorList>
    </citation>
    <scope>IDENTIFICATION</scope>
    <source>
        <tissue evidence="4">Gonads</tissue>
    </source>
</reference>
<dbReference type="PANTHER" id="PTHR42814">
    <property type="entry name" value="AMP-BINDING DOMAIN-CONTAINING PROTEIN"/>
    <property type="match status" value="1"/>
</dbReference>
<protein>
    <submittedName>
        <fullName evidence="4">Acyl-CoA synthetase family member 2, mitochondrial-like</fullName>
    </submittedName>
</protein>
<evidence type="ECO:0000259" key="2">
    <source>
        <dbReference type="Pfam" id="PF13193"/>
    </source>
</evidence>
<dbReference type="InterPro" id="IPR020845">
    <property type="entry name" value="AMP-binding_CS"/>
</dbReference>
<organism evidence="3 4">
    <name type="scientific">Lingula anatina</name>
    <name type="common">Brachiopod</name>
    <name type="synonym">Lingula unguis</name>
    <dbReference type="NCBI Taxonomy" id="7574"/>
    <lineage>
        <taxon>Eukaryota</taxon>
        <taxon>Metazoa</taxon>
        <taxon>Spiralia</taxon>
        <taxon>Lophotrochozoa</taxon>
        <taxon>Brachiopoda</taxon>
        <taxon>Linguliformea</taxon>
        <taxon>Lingulata</taxon>
        <taxon>Lingulida</taxon>
        <taxon>Linguloidea</taxon>
        <taxon>Lingulidae</taxon>
        <taxon>Lingula</taxon>
    </lineage>
</organism>
<dbReference type="InParanoid" id="A0A1S3KAU7"/>
<evidence type="ECO:0000313" key="3">
    <source>
        <dbReference type="Proteomes" id="UP000085678"/>
    </source>
</evidence>
<dbReference type="Gene3D" id="3.40.50.12780">
    <property type="entry name" value="N-terminal domain of ligase-like"/>
    <property type="match status" value="1"/>
</dbReference>
<dbReference type="GeneID" id="106180348"/>
<dbReference type="STRING" id="7574.A0A1S3KAU7"/>
<dbReference type="KEGG" id="lak:106180348"/>
<accession>A0A1S3KAU7</accession>